<organism evidence="2 3">
    <name type="scientific">Candidatus Avoscillospira avicola</name>
    <dbReference type="NCBI Taxonomy" id="2840706"/>
    <lineage>
        <taxon>Bacteria</taxon>
        <taxon>Bacillati</taxon>
        <taxon>Bacillota</taxon>
        <taxon>Clostridia</taxon>
        <taxon>Eubacteriales</taxon>
        <taxon>Oscillospiraceae</taxon>
        <taxon>Oscillospiraceae incertae sedis</taxon>
        <taxon>Candidatus Avoscillospira</taxon>
    </lineage>
</organism>
<evidence type="ECO:0000313" key="2">
    <source>
        <dbReference type="EMBL" id="HIR51527.1"/>
    </source>
</evidence>
<evidence type="ECO:0000256" key="1">
    <source>
        <dbReference type="SAM" id="MobiDB-lite"/>
    </source>
</evidence>
<feature type="region of interest" description="Disordered" evidence="1">
    <location>
        <begin position="11"/>
        <end position="39"/>
    </location>
</feature>
<dbReference type="AlphaFoldDB" id="A0A9D1DJ56"/>
<gene>
    <name evidence="2" type="ORF">IAA53_09705</name>
</gene>
<accession>A0A9D1DJ56</accession>
<reference evidence="2" key="2">
    <citation type="journal article" date="2021" name="PeerJ">
        <title>Extensive microbial diversity within the chicken gut microbiome revealed by metagenomics and culture.</title>
        <authorList>
            <person name="Gilroy R."/>
            <person name="Ravi A."/>
            <person name="Getino M."/>
            <person name="Pursley I."/>
            <person name="Horton D.L."/>
            <person name="Alikhan N.F."/>
            <person name="Baker D."/>
            <person name="Gharbi K."/>
            <person name="Hall N."/>
            <person name="Watson M."/>
            <person name="Adriaenssens E.M."/>
            <person name="Foster-Nyarko E."/>
            <person name="Jarju S."/>
            <person name="Secka A."/>
            <person name="Antonio M."/>
            <person name="Oren A."/>
            <person name="Chaudhuri R.R."/>
            <person name="La Ragione R."/>
            <person name="Hildebrand F."/>
            <person name="Pallen M.J."/>
        </authorList>
    </citation>
    <scope>NUCLEOTIDE SEQUENCE</scope>
    <source>
        <strain evidence="2">ChiBcec15-4380</strain>
    </source>
</reference>
<comment type="caution">
    <text evidence="2">The sequence shown here is derived from an EMBL/GenBank/DDBJ whole genome shotgun (WGS) entry which is preliminary data.</text>
</comment>
<dbReference type="EMBL" id="DVHE01000075">
    <property type="protein sequence ID" value="HIR51527.1"/>
    <property type="molecule type" value="Genomic_DNA"/>
</dbReference>
<sequence length="206" mass="21594">MALVLSLGGCQKEAQAPADGPGAELAYPGTDWTMSPDQLKDALSLPAGSLAERETPADPDAGEEGQYALAVEDWEGFGASGSATFLFGEDAAAPGTYRLRLVQILLKSSADFQAVVDALTAQYGEPAEAQEETARWESETTIGAYLEDGADVLPEAEDPEDSAFTADAPLATIDLNSVNLGDYGYTLIFNGKLSTINNLVYSASET</sequence>
<protein>
    <submittedName>
        <fullName evidence="2">Uncharacterized protein</fullName>
    </submittedName>
</protein>
<proteinExistence type="predicted"/>
<evidence type="ECO:0000313" key="3">
    <source>
        <dbReference type="Proteomes" id="UP000824239"/>
    </source>
</evidence>
<reference evidence="2" key="1">
    <citation type="submission" date="2020-10" db="EMBL/GenBank/DDBJ databases">
        <authorList>
            <person name="Gilroy R."/>
        </authorList>
    </citation>
    <scope>NUCLEOTIDE SEQUENCE</scope>
    <source>
        <strain evidence="2">ChiBcec15-4380</strain>
    </source>
</reference>
<name>A0A9D1DJ56_9FIRM</name>
<dbReference type="Proteomes" id="UP000824239">
    <property type="component" value="Unassembled WGS sequence"/>
</dbReference>